<dbReference type="RefSeq" id="WP_052451899.1">
    <property type="nucleotide sequence ID" value="NZ_CP006880.1"/>
</dbReference>
<name>A0A0B4XHU3_9HYPH</name>
<proteinExistence type="predicted"/>
<evidence type="ECO:0000256" key="3">
    <source>
        <dbReference type="ARBA" id="ARBA00023163"/>
    </source>
</evidence>
<dbReference type="PANTHER" id="PTHR30055">
    <property type="entry name" value="HTH-TYPE TRANSCRIPTIONAL REGULATOR RUTR"/>
    <property type="match status" value="1"/>
</dbReference>
<evidence type="ECO:0000256" key="1">
    <source>
        <dbReference type="ARBA" id="ARBA00023015"/>
    </source>
</evidence>
<dbReference type="KEGG" id="rga:RGR602_PC02291"/>
<dbReference type="AlphaFoldDB" id="A0A0B4XHU3"/>
<dbReference type="GO" id="GO:0003700">
    <property type="term" value="F:DNA-binding transcription factor activity"/>
    <property type="evidence" value="ECO:0007669"/>
    <property type="project" value="TreeGrafter"/>
</dbReference>
<dbReference type="GO" id="GO:0000976">
    <property type="term" value="F:transcription cis-regulatory region binding"/>
    <property type="evidence" value="ECO:0007669"/>
    <property type="project" value="TreeGrafter"/>
</dbReference>
<evidence type="ECO:0000313" key="6">
    <source>
        <dbReference type="EMBL" id="AJD46310.1"/>
    </source>
</evidence>
<dbReference type="HOGENOM" id="CLU_069356_15_11_5"/>
<keyword evidence="7" id="KW-1185">Reference proteome</keyword>
<dbReference type="PROSITE" id="PS50977">
    <property type="entry name" value="HTH_TETR_2"/>
    <property type="match status" value="1"/>
</dbReference>
<feature type="domain" description="HTH tetR-type" evidence="5">
    <location>
        <begin position="11"/>
        <end position="71"/>
    </location>
</feature>
<dbReference type="PANTHER" id="PTHR30055:SF234">
    <property type="entry name" value="HTH-TYPE TRANSCRIPTIONAL REGULATOR BETI"/>
    <property type="match status" value="1"/>
</dbReference>
<evidence type="ECO:0000313" key="7">
    <source>
        <dbReference type="Proteomes" id="UP000031368"/>
    </source>
</evidence>
<dbReference type="SUPFAM" id="SSF46689">
    <property type="entry name" value="Homeodomain-like"/>
    <property type="match status" value="1"/>
</dbReference>
<evidence type="ECO:0000256" key="2">
    <source>
        <dbReference type="ARBA" id="ARBA00023125"/>
    </source>
</evidence>
<keyword evidence="6" id="KW-0614">Plasmid</keyword>
<dbReference type="InterPro" id="IPR009057">
    <property type="entry name" value="Homeodomain-like_sf"/>
</dbReference>
<feature type="DNA-binding region" description="H-T-H motif" evidence="4">
    <location>
        <begin position="34"/>
        <end position="53"/>
    </location>
</feature>
<sequence length="205" mass="22591">MARLTREQSQARTKEKLLASAYEVMARYGYAGASIERIAEEAGYSKGAFYSNFANKEDIFLQLLAGNAGGDVVQLTELLGKHDDPMGLIDVLAAWANDRGDDRRWGMLAIELLRMAQHDHTLGDRHVKLFRDQWEGVGKILIDKLNLVLQPPASPFYIGGIVLELTYGGISSFLKDGASGDMVRVVLREMYRSSRAATPAARATA</sequence>
<keyword evidence="2 4" id="KW-0238">DNA-binding</keyword>
<geneLocation type="plasmid" evidence="6 7">
    <name>pRgalR602c</name>
</geneLocation>
<protein>
    <submittedName>
        <fullName evidence="6">TetR family transcriptional regulator protein</fullName>
    </submittedName>
</protein>
<gene>
    <name evidence="6" type="ORF">RGR602_PC02291</name>
</gene>
<dbReference type="Pfam" id="PF00440">
    <property type="entry name" value="TetR_N"/>
    <property type="match status" value="1"/>
</dbReference>
<reference evidence="6 7" key="1">
    <citation type="submission" date="2013-11" db="EMBL/GenBank/DDBJ databases">
        <title>Complete genome sequence of Rhizobium gallicum bv. gallicum R602.</title>
        <authorList>
            <person name="Bustos P."/>
            <person name="Santamaria R.I."/>
            <person name="Lozano L."/>
            <person name="Acosta J.L."/>
            <person name="Ormeno-Orrillo E."/>
            <person name="Rogel M.A."/>
            <person name="Romero D."/>
            <person name="Cevallos M.A."/>
            <person name="Martinez-Romero E."/>
            <person name="Gonzalez V."/>
        </authorList>
    </citation>
    <scope>NUCLEOTIDE SEQUENCE [LARGE SCALE GENOMIC DNA]</scope>
    <source>
        <strain evidence="6 7">R602</strain>
        <plasmid evidence="6 7">pRgalR602c</plasmid>
    </source>
</reference>
<dbReference type="InterPro" id="IPR001647">
    <property type="entry name" value="HTH_TetR"/>
</dbReference>
<evidence type="ECO:0000256" key="4">
    <source>
        <dbReference type="PROSITE-ProRule" id="PRU00335"/>
    </source>
</evidence>
<dbReference type="Gene3D" id="1.10.357.10">
    <property type="entry name" value="Tetracycline Repressor, domain 2"/>
    <property type="match status" value="1"/>
</dbReference>
<organism evidence="6 7">
    <name type="scientific">Rhizobium gallicum bv. gallicum R602sp</name>
    <dbReference type="NCBI Taxonomy" id="1041138"/>
    <lineage>
        <taxon>Bacteria</taxon>
        <taxon>Pseudomonadati</taxon>
        <taxon>Pseudomonadota</taxon>
        <taxon>Alphaproteobacteria</taxon>
        <taxon>Hyphomicrobiales</taxon>
        <taxon>Rhizobiaceae</taxon>
        <taxon>Rhizobium/Agrobacterium group</taxon>
        <taxon>Rhizobium</taxon>
    </lineage>
</organism>
<dbReference type="Proteomes" id="UP000031368">
    <property type="component" value="Plasmid pRgalR602c"/>
</dbReference>
<accession>A0A0B4XHU3</accession>
<dbReference type="EMBL" id="CP006880">
    <property type="protein sequence ID" value="AJD46310.1"/>
    <property type="molecule type" value="Genomic_DNA"/>
</dbReference>
<keyword evidence="1" id="KW-0805">Transcription regulation</keyword>
<keyword evidence="3" id="KW-0804">Transcription</keyword>
<dbReference type="PRINTS" id="PR00455">
    <property type="entry name" value="HTHTETR"/>
</dbReference>
<dbReference type="InterPro" id="IPR050109">
    <property type="entry name" value="HTH-type_TetR-like_transc_reg"/>
</dbReference>
<evidence type="ECO:0000259" key="5">
    <source>
        <dbReference type="PROSITE" id="PS50977"/>
    </source>
</evidence>